<evidence type="ECO:0008006" key="4">
    <source>
        <dbReference type="Google" id="ProtNLM"/>
    </source>
</evidence>
<feature type="signal peptide" evidence="1">
    <location>
        <begin position="1"/>
        <end position="20"/>
    </location>
</feature>
<organism evidence="2 3">
    <name type="scientific">Chitinophaga horti</name>
    <dbReference type="NCBI Taxonomy" id="2920382"/>
    <lineage>
        <taxon>Bacteria</taxon>
        <taxon>Pseudomonadati</taxon>
        <taxon>Bacteroidota</taxon>
        <taxon>Chitinophagia</taxon>
        <taxon>Chitinophagales</taxon>
        <taxon>Chitinophagaceae</taxon>
        <taxon>Chitinophaga</taxon>
    </lineage>
</organism>
<evidence type="ECO:0000313" key="2">
    <source>
        <dbReference type="EMBL" id="UYQ91070.1"/>
    </source>
</evidence>
<keyword evidence="3" id="KW-1185">Reference proteome</keyword>
<accession>A0ABY6IUM0</accession>
<reference evidence="2" key="1">
    <citation type="submission" date="2022-10" db="EMBL/GenBank/DDBJ databases">
        <title>Chitinophaga sp. nov., isolated from soil.</title>
        <authorList>
            <person name="Jeon C.O."/>
        </authorList>
    </citation>
    <scope>NUCLEOTIDE SEQUENCE</scope>
    <source>
        <strain evidence="2">R8</strain>
    </source>
</reference>
<evidence type="ECO:0000256" key="1">
    <source>
        <dbReference type="SAM" id="SignalP"/>
    </source>
</evidence>
<dbReference type="PROSITE" id="PS51257">
    <property type="entry name" value="PROKAR_LIPOPROTEIN"/>
    <property type="match status" value="1"/>
</dbReference>
<evidence type="ECO:0000313" key="3">
    <source>
        <dbReference type="Proteomes" id="UP001162741"/>
    </source>
</evidence>
<dbReference type="Proteomes" id="UP001162741">
    <property type="component" value="Chromosome"/>
</dbReference>
<proteinExistence type="predicted"/>
<name>A0ABY6IUM0_9BACT</name>
<dbReference type="RefSeq" id="WP_244843471.1">
    <property type="nucleotide sequence ID" value="NZ_CP107006.1"/>
</dbReference>
<dbReference type="EMBL" id="CP107006">
    <property type="protein sequence ID" value="UYQ91070.1"/>
    <property type="molecule type" value="Genomic_DNA"/>
</dbReference>
<protein>
    <recommendedName>
        <fullName evidence="4">DUF4377 domain-containing protein</fullName>
    </recommendedName>
</protein>
<feature type="chain" id="PRO_5046643798" description="DUF4377 domain-containing protein" evidence="1">
    <location>
        <begin position="21"/>
        <end position="129"/>
    </location>
</feature>
<sequence length="129" mass="14365">MKRFLLLPLLLFGLILSSCTKEEVVIPNRTIVTTIPANGWKYDNVTLTWYYAIDMPEIDDYTNEVNAIVVAISAGDGIWEAIPDVYDGYAYTYTYQRGALVLEVQGATGNTVNPPNTAKTVKITIIESR</sequence>
<keyword evidence="1" id="KW-0732">Signal</keyword>
<gene>
    <name evidence="2" type="ORF">MKQ68_13305</name>
</gene>